<feature type="region of interest" description="Disordered" evidence="1">
    <location>
        <begin position="263"/>
        <end position="286"/>
    </location>
</feature>
<feature type="compositionally biased region" description="Basic and acidic residues" evidence="1">
    <location>
        <begin position="862"/>
        <end position="876"/>
    </location>
</feature>
<feature type="region of interest" description="Disordered" evidence="1">
    <location>
        <begin position="841"/>
        <end position="899"/>
    </location>
</feature>
<feature type="compositionally biased region" description="Basic and acidic residues" evidence="1">
    <location>
        <begin position="1990"/>
        <end position="1999"/>
    </location>
</feature>
<feature type="compositionally biased region" description="Polar residues" evidence="1">
    <location>
        <begin position="2067"/>
        <end position="2079"/>
    </location>
</feature>
<feature type="compositionally biased region" description="Low complexity" evidence="1">
    <location>
        <begin position="2105"/>
        <end position="2137"/>
    </location>
</feature>
<protein>
    <submittedName>
        <fullName evidence="3">Related to app1-actin patch protein</fullName>
    </submittedName>
</protein>
<feature type="compositionally biased region" description="Polar residues" evidence="1">
    <location>
        <begin position="1"/>
        <end position="20"/>
    </location>
</feature>
<feature type="region of interest" description="Disordered" evidence="1">
    <location>
        <begin position="1976"/>
        <end position="2018"/>
    </location>
</feature>
<feature type="domain" description="Phosphatidate phosphatase APP1 catalytic" evidence="2">
    <location>
        <begin position="529"/>
        <end position="682"/>
    </location>
</feature>
<dbReference type="PANTHER" id="PTHR28208">
    <property type="entry name" value="PHOSPHATIDATE PHOSPHATASE APP1"/>
    <property type="match status" value="1"/>
</dbReference>
<feature type="region of interest" description="Disordered" evidence="1">
    <location>
        <begin position="1328"/>
        <end position="1441"/>
    </location>
</feature>
<dbReference type="InterPro" id="IPR019236">
    <property type="entry name" value="APP1_cat"/>
</dbReference>
<dbReference type="OrthoDB" id="2117591at2759"/>
<feature type="compositionally biased region" description="Low complexity" evidence="1">
    <location>
        <begin position="21"/>
        <end position="42"/>
    </location>
</feature>
<proteinExistence type="predicted"/>
<evidence type="ECO:0000313" key="3">
    <source>
        <dbReference type="EMBL" id="CEH12517.1"/>
    </source>
</evidence>
<feature type="region of interest" description="Disordered" evidence="1">
    <location>
        <begin position="2099"/>
        <end position="2156"/>
    </location>
</feature>
<dbReference type="GO" id="GO:0008195">
    <property type="term" value="F:phosphatidate phosphatase activity"/>
    <property type="evidence" value="ECO:0007669"/>
    <property type="project" value="InterPro"/>
</dbReference>
<dbReference type="GO" id="GO:0030479">
    <property type="term" value="C:actin cortical patch"/>
    <property type="evidence" value="ECO:0007669"/>
    <property type="project" value="TreeGrafter"/>
</dbReference>
<feature type="region of interest" description="Disordered" evidence="1">
    <location>
        <begin position="685"/>
        <end position="738"/>
    </location>
</feature>
<feature type="compositionally biased region" description="Basic and acidic residues" evidence="1">
    <location>
        <begin position="802"/>
        <end position="814"/>
    </location>
</feature>
<dbReference type="Pfam" id="PF09949">
    <property type="entry name" value="APP1_cat"/>
    <property type="match status" value="1"/>
</dbReference>
<feature type="region of interest" description="Disordered" evidence="1">
    <location>
        <begin position="2060"/>
        <end position="2086"/>
    </location>
</feature>
<feature type="region of interest" description="Disordered" evidence="1">
    <location>
        <begin position="1685"/>
        <end position="1735"/>
    </location>
</feature>
<feature type="compositionally biased region" description="Low complexity" evidence="1">
    <location>
        <begin position="1494"/>
        <end position="1512"/>
    </location>
</feature>
<feature type="compositionally biased region" description="Polar residues" evidence="1">
    <location>
        <begin position="1370"/>
        <end position="1383"/>
    </location>
</feature>
<feature type="compositionally biased region" description="Polar residues" evidence="1">
    <location>
        <begin position="1693"/>
        <end position="1702"/>
    </location>
</feature>
<feature type="compositionally biased region" description="Basic and acidic residues" evidence="1">
    <location>
        <begin position="1100"/>
        <end position="1112"/>
    </location>
</feature>
<dbReference type="EMBL" id="CCYA01000159">
    <property type="protein sequence ID" value="CEH12517.1"/>
    <property type="molecule type" value="Genomic_DNA"/>
</dbReference>
<feature type="region of interest" description="Disordered" evidence="1">
    <location>
        <begin position="1"/>
        <end position="58"/>
    </location>
</feature>
<accession>A0A0P1B9N1</accession>
<feature type="compositionally biased region" description="Low complexity" evidence="1">
    <location>
        <begin position="848"/>
        <end position="857"/>
    </location>
</feature>
<feature type="region of interest" description="Disordered" evidence="1">
    <location>
        <begin position="103"/>
        <end position="125"/>
    </location>
</feature>
<evidence type="ECO:0000313" key="4">
    <source>
        <dbReference type="Proteomes" id="UP000054845"/>
    </source>
</evidence>
<organism evidence="3 4">
    <name type="scientific">Ceraceosorus bombacis</name>
    <dbReference type="NCBI Taxonomy" id="401625"/>
    <lineage>
        <taxon>Eukaryota</taxon>
        <taxon>Fungi</taxon>
        <taxon>Dikarya</taxon>
        <taxon>Basidiomycota</taxon>
        <taxon>Ustilaginomycotina</taxon>
        <taxon>Exobasidiomycetes</taxon>
        <taxon>Ceraceosorales</taxon>
        <taxon>Ceraceosoraceae</taxon>
        <taxon>Ceraceosorus</taxon>
    </lineage>
</organism>
<evidence type="ECO:0000259" key="2">
    <source>
        <dbReference type="Pfam" id="PF09949"/>
    </source>
</evidence>
<feature type="region of interest" description="Disordered" evidence="1">
    <location>
        <begin position="1483"/>
        <end position="1522"/>
    </location>
</feature>
<feature type="region of interest" description="Disordered" evidence="1">
    <location>
        <begin position="1050"/>
        <end position="1115"/>
    </location>
</feature>
<reference evidence="3 4" key="1">
    <citation type="submission" date="2014-09" db="EMBL/GenBank/DDBJ databases">
        <authorList>
            <person name="Magalhaes I.L.F."/>
            <person name="Oliveira U."/>
            <person name="Santos F.R."/>
            <person name="Vidigal T.H.D.A."/>
            <person name="Brescovit A.D."/>
            <person name="Santos A.J."/>
        </authorList>
    </citation>
    <scope>NUCLEOTIDE SEQUENCE [LARGE SCALE GENOMIC DNA]</scope>
</reference>
<sequence length="2334" mass="253193">MTSRASGSTLDTSQSGDATRSASPASMSNSNSTRATNSTRASDQACMRSSTSRTGLHIRAKTSEALHLVSHREWAELKQGAKSKARAAAQGIASRSAPLRSDSALFSPAPAPAPAPHPSALASSRSFSSLSSSNTATATVTATATAAAATRPALPRAGHIQPVLLPTYAQLLPARDRQPQTWSCRDAPEDLSDGEVEIFLRIRGFVERWPESRSTAQRVWERAGRQLAGLPRLPPRTSASSHADSSASLLSLNSTDVDDAAFWPQVPDGISSDTSGQRIGSTSQDRLPEKLADTVLEGAGDAALERILGSAGVLPVESAPHQRDVQSARRSEMDAPVQERPVIARSASGSAVPLVGGSSTWWGRSLHELHDLAENLEWRLRAFWTYKVAGREVRIEVLPCFARHQDEATTAAAAGWRTHERDAQHEEGKSRVIAATTLVSDAAGMIDDSLIIPKHMIQAYLRSDSRFTIQHNATPDDICALKVRALLMPQKSLAQTVLPSSEQAQGEPVKGPWHTLTVQPMRRGVRRVRLISDVDDTVRHTHVLGGTRAVFRNVFVRNHQEVQVEGVSQWYDAMVRLGVGIHYVSNAPCELHAVVRDYLANAGLPSGQLALKHYPAVTTSSLIASWLQPAAARKRGALTGIMTDFPDDAFILVGDSGEMDLDVYTELAIARPNQVAAILIRDVSTPTSSSVPSSSSHSSLAEGRAPKRSNTMLSSAASTSTTSSSASAASSSTEPDPSTLAWHARLVRASRALPSSVVLQTWREGRDVQSLCEYLVQSLQSSDGQTATAAPAAAAAAQTHRTARDAHSSSDDALFRRAPLKPLGLPEKALELNAAPSVIDRVDGGGTVPAAGSSSGPPELPESSHREARPPPDLNKKLGRPQNYKGNFPGKSKGAEWRRENTERYELLKHRRIIKKEMGLTSSGKSKEDWPPWDGRSAHHHAWLESPQGKEYIRRVNERIAADPATLTDVGGGSRGLSWGTSASAVRRRENPELHAAARRRRLVRMSLGLPSHTSRQQPLPDWDARSTGHKAWLESTVGRLYTQRLRDEERIAAEHPRPKRPPGTPAPIRRPKQLGGQVALPQQVPHAQSSSALGGRNAAEPERPPSDHADETSLLVARTRVPDDSIFGGIEEASPSASSAAGVDRLPAAVKFLRTRPHAMHRLLAADTPGLHQGYANQAGVSKETLGRALSQAWGEHSAARASRAIDVGEGDSKVVAFTQAHAERLKNLSPDQRRKVAALQSYFDSNPRDMHLAMSHTDLRATRRSARKLKVEPATLADALNLRRPIVPVAKTKGRPTARAMRHVGEEEVQTNREAILRALQEGERLGMMPPRNHSGPQRVKNSRTSAHDDRKRLYRALGVEPPRKFGPSNTRLTPEGCRSTQLRDLKRAAQAANGSTECASMMKKQAGQTATSTSATDHTNPLLTHSDHSKHVSSSAKGLQQDLNLLPGQALDDLERQRLAPRGLGTVEEAAASASAKHLESAPIEAVKSNTPASASKVASATTTKPAASHAKRRPHNTEPLAVFKGATGYAQLLRWNKSYTTQGLEVPAHIRLPKNALSKGQYYRWRMKGLSDEEFMAKLEDPKRADMVKTGRSYRKTPMGVQSTQWRDKRRVLAVSGAPQDVNKRLQPGEGSIVSQRLDKELTNLSRKGQIARLFGEDPAAALPSWVPRSYMQRAGLLRGDPSLGGYSRSPTRASANPSEPGHSHTLASLKESSPATHAAPQRRAVASRLDDQEVGRAMLYTRGLSEPGSAAWKETEDSLRKASFSSASDANPSFGKLKKSHSHAPAVDTELRLGFPEQGSVSPPPRAAVPPQDTSKRTRVDTELSLGGSSAKRPAVDMNELVTPRTAHLDAWRQPNGTHKHERPGHVDGAPLYTSLPPKAAYRGAGSYSELLDWNKAYGERRHVPAEIRIHDRAPAKSTVWHYKQRGYTDEQIMGLVDKGFFRGLRGDAVQALTPSGRYDNYARYANATRLKQRRESGQSAQDSQRLRSLDRSHATPAVEQAGDGPAHGRVAPNQLVRRVVHGDGDRSIDDFLAAVMEGHDFRLPHELENLHDSPVRAASPSAWSGTPASQTRHSGVLGEQTPHISAPHALHWDSASPQSADSSVPESSKASSASSHMQTDSLSTSQQTTSSALGRQHKTRKGDSRPRLAMFKGARSYDELYSWNKEYWKHGDEAPVHIRLPRTAPTPPAVYYRAVKKGIPHETLMEGIWSGQLRAQPSGRQRKTPEGNKSTRWKDRQVAIAKLGLVPRRSTFAPGLERKTPEGSGNTARLDKYVTEALQQAAEGTAKLTDVERAALTNFNSVGRPKAARQSLPAHPTAHSPPSTPTDH</sequence>
<dbReference type="InterPro" id="IPR052935">
    <property type="entry name" value="Mg2+_PAP"/>
</dbReference>
<feature type="compositionally biased region" description="Low complexity" evidence="1">
    <location>
        <begin position="714"/>
        <end position="733"/>
    </location>
</feature>
<dbReference type="Proteomes" id="UP000054845">
    <property type="component" value="Unassembled WGS sequence"/>
</dbReference>
<name>A0A0P1B9N1_9BASI</name>
<feature type="compositionally biased region" description="Low complexity" evidence="1">
    <location>
        <begin position="790"/>
        <end position="800"/>
    </location>
</feature>
<evidence type="ECO:0000256" key="1">
    <source>
        <dbReference type="SAM" id="MobiDB-lite"/>
    </source>
</evidence>
<feature type="compositionally biased region" description="Low complexity" evidence="1">
    <location>
        <begin position="685"/>
        <end position="699"/>
    </location>
</feature>
<feature type="compositionally biased region" description="Polar residues" evidence="1">
    <location>
        <begin position="271"/>
        <end position="285"/>
    </location>
</feature>
<feature type="region of interest" description="Disordered" evidence="1">
    <location>
        <begin position="1768"/>
        <end position="1837"/>
    </location>
</feature>
<feature type="region of interest" description="Disordered" evidence="1">
    <location>
        <begin position="2304"/>
        <end position="2334"/>
    </location>
</feature>
<dbReference type="STRING" id="401625.A0A0P1B9N1"/>
<feature type="region of interest" description="Disordered" evidence="1">
    <location>
        <begin position="790"/>
        <end position="814"/>
    </location>
</feature>
<keyword evidence="4" id="KW-1185">Reference proteome</keyword>
<dbReference type="PANTHER" id="PTHR28208:SF3">
    <property type="entry name" value="PHOSPHATIDATE PHOSPHATASE APP1"/>
    <property type="match status" value="1"/>
</dbReference>